<protein>
    <submittedName>
        <fullName evidence="1">Uncharacterized protein</fullName>
    </submittedName>
</protein>
<evidence type="ECO:0000313" key="2">
    <source>
        <dbReference type="Proteomes" id="UP001519332"/>
    </source>
</evidence>
<organism evidence="1 2">
    <name type="scientific">Kibdelosporangium banguiense</name>
    <dbReference type="NCBI Taxonomy" id="1365924"/>
    <lineage>
        <taxon>Bacteria</taxon>
        <taxon>Bacillati</taxon>
        <taxon>Actinomycetota</taxon>
        <taxon>Actinomycetes</taxon>
        <taxon>Pseudonocardiales</taxon>
        <taxon>Pseudonocardiaceae</taxon>
        <taxon>Kibdelosporangium</taxon>
    </lineage>
</organism>
<proteinExistence type="predicted"/>
<name>A0ABS4TJJ4_9PSEU</name>
<keyword evidence="2" id="KW-1185">Reference proteome</keyword>
<dbReference type="EMBL" id="JAGINW010000001">
    <property type="protein sequence ID" value="MBP2324588.1"/>
    <property type="molecule type" value="Genomic_DNA"/>
</dbReference>
<accession>A0ABS4TJJ4</accession>
<reference evidence="1 2" key="1">
    <citation type="submission" date="2021-03" db="EMBL/GenBank/DDBJ databases">
        <title>Sequencing the genomes of 1000 actinobacteria strains.</title>
        <authorList>
            <person name="Klenk H.-P."/>
        </authorList>
    </citation>
    <scope>NUCLEOTIDE SEQUENCE [LARGE SCALE GENOMIC DNA]</scope>
    <source>
        <strain evidence="1 2">DSM 46670</strain>
    </source>
</reference>
<sequence length="68" mass="7129">MTVRGAAFLDVGSTVDTRILALLGEAGTVASSAVLRPFLIAGVAAYHRDKPGQSWARYPSSQDSHITA</sequence>
<comment type="caution">
    <text evidence="1">The sequence shown here is derived from an EMBL/GenBank/DDBJ whole genome shotgun (WGS) entry which is preliminary data.</text>
</comment>
<dbReference type="Proteomes" id="UP001519332">
    <property type="component" value="Unassembled WGS sequence"/>
</dbReference>
<gene>
    <name evidence="1" type="ORF">JOF56_004973</name>
</gene>
<evidence type="ECO:0000313" key="1">
    <source>
        <dbReference type="EMBL" id="MBP2324588.1"/>
    </source>
</evidence>